<dbReference type="AlphaFoldDB" id="A0A1E7DT54"/>
<comment type="subcellular location">
    <subcellularLocation>
        <location evidence="1">Cell membrane</location>
        <topology evidence="1">Multi-pass membrane protein</topology>
    </subcellularLocation>
</comment>
<feature type="transmembrane region" description="Helical" evidence="8">
    <location>
        <begin position="7"/>
        <end position="27"/>
    </location>
</feature>
<feature type="transmembrane region" description="Helical" evidence="8">
    <location>
        <begin position="103"/>
        <end position="125"/>
    </location>
</feature>
<comment type="caution">
    <text evidence="10">The sequence shown here is derived from an EMBL/GenBank/DDBJ whole genome shotgun (WGS) entry which is preliminary data.</text>
</comment>
<dbReference type="NCBIfam" id="TIGR00711">
    <property type="entry name" value="efflux_EmrB"/>
    <property type="match status" value="1"/>
</dbReference>
<dbReference type="GO" id="GO:0022857">
    <property type="term" value="F:transmembrane transporter activity"/>
    <property type="evidence" value="ECO:0007669"/>
    <property type="project" value="InterPro"/>
</dbReference>
<sequence>MNEKRETAFWSIIFAVFFGNFLAVMNTSTVNVAVPAFMKEFEADLPAAQWTVTGFMLAAGAVAPAAGWFGARFGFKRVYISALIGFFVCSFISVFAWSIESLIMLRILQGLFSGMIMPSTMTIVYKTIEREKQAYGISLWSLSAVLAPALGPVLAGFFIDTAGWPALFYLNLPIAAAAIWAAAVFIPGTDAGAKIPFDLPGLILSFIGSILLLTAFAEAESWGFTDAKTLAVAGVALILLFLFVRREMQVQFPLLNFEVLSHRRYAFSLLLSSVMSVGLYAGAFLVPIFLQSSLGLGALETGLIMMPGALVMALFTPVTGKLYDKTGPAPLILAGLTVMIAGTYMMGNLSIETTMLYVIIWTSVRYLGIALCNMPITNAGMSAIPVEMTGYASALNNWARQSIASLSIALFSALLAFRSSIYARQGEDAHASSAIAAGDVFLYSLLPLVVALPLAGLLKEKKRTVNKE</sequence>
<feature type="transmembrane region" description="Helical" evidence="8">
    <location>
        <begin position="402"/>
        <end position="421"/>
    </location>
</feature>
<dbReference type="Pfam" id="PF07690">
    <property type="entry name" value="MFS_1"/>
    <property type="match status" value="1"/>
</dbReference>
<proteinExistence type="inferred from homology"/>
<dbReference type="GO" id="GO:0005886">
    <property type="term" value="C:plasma membrane"/>
    <property type="evidence" value="ECO:0007669"/>
    <property type="project" value="UniProtKB-SubCell"/>
</dbReference>
<name>A0A1E7DT54_9BACI</name>
<dbReference type="Gene3D" id="1.20.1250.20">
    <property type="entry name" value="MFS general substrate transporter like domains"/>
    <property type="match status" value="1"/>
</dbReference>
<evidence type="ECO:0000256" key="6">
    <source>
        <dbReference type="ARBA" id="ARBA00022989"/>
    </source>
</evidence>
<dbReference type="PANTHER" id="PTHR42718">
    <property type="entry name" value="MAJOR FACILITATOR SUPERFAMILY MULTIDRUG TRANSPORTER MFSC"/>
    <property type="match status" value="1"/>
</dbReference>
<accession>A0A1E7DT54</accession>
<evidence type="ECO:0000256" key="3">
    <source>
        <dbReference type="ARBA" id="ARBA00022448"/>
    </source>
</evidence>
<evidence type="ECO:0000313" key="11">
    <source>
        <dbReference type="Proteomes" id="UP000095658"/>
    </source>
</evidence>
<evidence type="ECO:0000256" key="2">
    <source>
        <dbReference type="ARBA" id="ARBA00008537"/>
    </source>
</evidence>
<feature type="transmembrane region" description="Helical" evidence="8">
    <location>
        <begin position="296"/>
        <end position="315"/>
    </location>
</feature>
<dbReference type="Gene3D" id="1.20.1720.10">
    <property type="entry name" value="Multidrug resistance protein D"/>
    <property type="match status" value="1"/>
</dbReference>
<dbReference type="EMBL" id="MAMP01000004">
    <property type="protein sequence ID" value="OES46250.1"/>
    <property type="molecule type" value="Genomic_DNA"/>
</dbReference>
<evidence type="ECO:0000256" key="5">
    <source>
        <dbReference type="ARBA" id="ARBA00022692"/>
    </source>
</evidence>
<keyword evidence="7 8" id="KW-0472">Membrane</keyword>
<gene>
    <name evidence="10" type="ORF">BA724_15500</name>
</gene>
<dbReference type="PROSITE" id="PS50850">
    <property type="entry name" value="MFS"/>
    <property type="match status" value="1"/>
</dbReference>
<feature type="transmembrane region" description="Helical" evidence="8">
    <location>
        <begin position="441"/>
        <end position="458"/>
    </location>
</feature>
<dbReference type="Proteomes" id="UP000095658">
    <property type="component" value="Unassembled WGS sequence"/>
</dbReference>
<dbReference type="InterPro" id="IPR004638">
    <property type="entry name" value="EmrB-like"/>
</dbReference>
<dbReference type="RefSeq" id="WP_069937150.1">
    <property type="nucleotide sequence ID" value="NZ_MAMP01000004.1"/>
</dbReference>
<comment type="similarity">
    <text evidence="2">Belongs to the major facilitator superfamily. EmrB family.</text>
</comment>
<feature type="transmembrane region" description="Helical" evidence="8">
    <location>
        <begin position="358"/>
        <end position="381"/>
    </location>
</feature>
<evidence type="ECO:0000256" key="1">
    <source>
        <dbReference type="ARBA" id="ARBA00004651"/>
    </source>
</evidence>
<keyword evidence="5 8" id="KW-0812">Transmembrane</keyword>
<feature type="transmembrane region" description="Helical" evidence="8">
    <location>
        <begin position="47"/>
        <end position="71"/>
    </location>
</feature>
<protein>
    <recommendedName>
        <fullName evidence="9">Major facilitator superfamily (MFS) profile domain-containing protein</fullName>
    </recommendedName>
</protein>
<feature type="transmembrane region" description="Helical" evidence="8">
    <location>
        <begin position="137"/>
        <end position="159"/>
    </location>
</feature>
<keyword evidence="11" id="KW-1185">Reference proteome</keyword>
<keyword evidence="3" id="KW-0813">Transport</keyword>
<evidence type="ECO:0000256" key="8">
    <source>
        <dbReference type="SAM" id="Phobius"/>
    </source>
</evidence>
<dbReference type="InterPro" id="IPR020846">
    <property type="entry name" value="MFS_dom"/>
</dbReference>
<dbReference type="PANTHER" id="PTHR42718:SF9">
    <property type="entry name" value="MAJOR FACILITATOR SUPERFAMILY MULTIDRUG TRANSPORTER MFSC"/>
    <property type="match status" value="1"/>
</dbReference>
<evidence type="ECO:0000313" key="10">
    <source>
        <dbReference type="EMBL" id="OES46250.1"/>
    </source>
</evidence>
<dbReference type="InterPro" id="IPR011701">
    <property type="entry name" value="MFS"/>
</dbReference>
<keyword evidence="6 8" id="KW-1133">Transmembrane helix</keyword>
<evidence type="ECO:0000256" key="4">
    <source>
        <dbReference type="ARBA" id="ARBA00022475"/>
    </source>
</evidence>
<dbReference type="OrthoDB" id="9816041at2"/>
<keyword evidence="4" id="KW-1003">Cell membrane</keyword>
<dbReference type="InterPro" id="IPR036259">
    <property type="entry name" value="MFS_trans_sf"/>
</dbReference>
<feature type="transmembrane region" description="Helical" evidence="8">
    <location>
        <begin position="327"/>
        <end position="346"/>
    </location>
</feature>
<feature type="transmembrane region" description="Helical" evidence="8">
    <location>
        <begin position="165"/>
        <end position="187"/>
    </location>
</feature>
<organism evidence="10 11">
    <name type="scientific">Domibacillus iocasae</name>
    <dbReference type="NCBI Taxonomy" id="1714016"/>
    <lineage>
        <taxon>Bacteria</taxon>
        <taxon>Bacillati</taxon>
        <taxon>Bacillota</taxon>
        <taxon>Bacilli</taxon>
        <taxon>Bacillales</taxon>
        <taxon>Bacillaceae</taxon>
        <taxon>Domibacillus</taxon>
    </lineage>
</organism>
<reference evidence="10 11" key="1">
    <citation type="submission" date="2016-06" db="EMBL/GenBank/DDBJ databases">
        <title>Domibacillus iocasae genome sequencing.</title>
        <authorList>
            <person name="Verma A."/>
            <person name="Pal Y."/>
            <person name="Ojha A.K."/>
            <person name="Krishnamurthi S."/>
        </authorList>
    </citation>
    <scope>NUCLEOTIDE SEQUENCE [LARGE SCALE GENOMIC DNA]</scope>
    <source>
        <strain evidence="10 11">DSM 29979</strain>
    </source>
</reference>
<feature type="transmembrane region" description="Helical" evidence="8">
    <location>
        <begin position="229"/>
        <end position="244"/>
    </location>
</feature>
<feature type="domain" description="Major facilitator superfamily (MFS) profile" evidence="9">
    <location>
        <begin position="12"/>
        <end position="463"/>
    </location>
</feature>
<feature type="transmembrane region" description="Helical" evidence="8">
    <location>
        <begin position="78"/>
        <end position="97"/>
    </location>
</feature>
<feature type="transmembrane region" description="Helical" evidence="8">
    <location>
        <begin position="265"/>
        <end position="290"/>
    </location>
</feature>
<evidence type="ECO:0000256" key="7">
    <source>
        <dbReference type="ARBA" id="ARBA00023136"/>
    </source>
</evidence>
<dbReference type="SUPFAM" id="SSF103473">
    <property type="entry name" value="MFS general substrate transporter"/>
    <property type="match status" value="1"/>
</dbReference>
<evidence type="ECO:0000259" key="9">
    <source>
        <dbReference type="PROSITE" id="PS50850"/>
    </source>
</evidence>
<feature type="transmembrane region" description="Helical" evidence="8">
    <location>
        <begin position="199"/>
        <end position="217"/>
    </location>
</feature>
<dbReference type="STRING" id="1714016.BA724_15500"/>